<dbReference type="GO" id="GO:0005548">
    <property type="term" value="F:phospholipid transporter activity"/>
    <property type="evidence" value="ECO:0007669"/>
    <property type="project" value="TreeGrafter"/>
</dbReference>
<evidence type="ECO:0000313" key="4">
    <source>
        <dbReference type="Proteomes" id="UP000318578"/>
    </source>
</evidence>
<proteinExistence type="predicted"/>
<dbReference type="InterPro" id="IPR052336">
    <property type="entry name" value="MlaD_Phospholipid_Transporter"/>
</dbReference>
<comment type="caution">
    <text evidence="3">The sequence shown here is derived from an EMBL/GenBank/DDBJ whole genome shotgun (WGS) entry which is preliminary data.</text>
</comment>
<organism evidence="3 4">
    <name type="scientific">Amycolatopsis acidiphila</name>
    <dbReference type="NCBI Taxonomy" id="715473"/>
    <lineage>
        <taxon>Bacteria</taxon>
        <taxon>Bacillati</taxon>
        <taxon>Actinomycetota</taxon>
        <taxon>Actinomycetes</taxon>
        <taxon>Pseudonocardiales</taxon>
        <taxon>Pseudonocardiaceae</taxon>
        <taxon>Amycolatopsis</taxon>
    </lineage>
</organism>
<evidence type="ECO:0000259" key="2">
    <source>
        <dbReference type="Pfam" id="PF02470"/>
    </source>
</evidence>
<accession>A0A558AIQ5</accession>
<dbReference type="SUPFAM" id="SSF58104">
    <property type="entry name" value="Methyl-accepting chemotaxis protein (MCP) signaling domain"/>
    <property type="match status" value="1"/>
</dbReference>
<dbReference type="PANTHER" id="PTHR33371">
    <property type="entry name" value="INTERMEMBRANE PHOSPHOLIPID TRANSPORT SYSTEM BINDING PROTEIN MLAD-RELATED"/>
    <property type="match status" value="1"/>
</dbReference>
<dbReference type="Pfam" id="PF02470">
    <property type="entry name" value="MlaD"/>
    <property type="match status" value="1"/>
</dbReference>
<feature type="domain" description="Mce/MlaD" evidence="2">
    <location>
        <begin position="17"/>
        <end position="93"/>
    </location>
</feature>
<feature type="region of interest" description="Disordered" evidence="1">
    <location>
        <begin position="372"/>
        <end position="408"/>
    </location>
</feature>
<name>A0A558AIQ5_9PSEU</name>
<evidence type="ECO:0000256" key="1">
    <source>
        <dbReference type="SAM" id="MobiDB-lite"/>
    </source>
</evidence>
<feature type="compositionally biased region" description="Polar residues" evidence="1">
    <location>
        <begin position="372"/>
        <end position="383"/>
    </location>
</feature>
<evidence type="ECO:0000313" key="3">
    <source>
        <dbReference type="EMBL" id="TVT24153.1"/>
    </source>
</evidence>
<dbReference type="InterPro" id="IPR003399">
    <property type="entry name" value="Mce/MlaD"/>
</dbReference>
<reference evidence="3 4" key="1">
    <citation type="submission" date="2019-07" db="EMBL/GenBank/DDBJ databases">
        <title>New species of Amycolatopsis and Streptomyces.</title>
        <authorList>
            <person name="Duangmal K."/>
            <person name="Teo W.F.A."/>
            <person name="Lipun K."/>
        </authorList>
    </citation>
    <scope>NUCLEOTIDE SEQUENCE [LARGE SCALE GENOMIC DNA]</scope>
    <source>
        <strain evidence="3 4">JCM 30562</strain>
    </source>
</reference>
<keyword evidence="4" id="KW-1185">Reference proteome</keyword>
<gene>
    <name evidence="3" type="ORF">FNH06_07990</name>
</gene>
<dbReference type="OrthoDB" id="4510799at2"/>
<dbReference type="EMBL" id="VJZA01000008">
    <property type="protein sequence ID" value="TVT24153.1"/>
    <property type="molecule type" value="Genomic_DNA"/>
</dbReference>
<protein>
    <submittedName>
        <fullName evidence="3">MCE family protein</fullName>
    </submittedName>
</protein>
<dbReference type="Proteomes" id="UP000318578">
    <property type="component" value="Unassembled WGS sequence"/>
</dbReference>
<dbReference type="PANTHER" id="PTHR33371:SF4">
    <property type="entry name" value="INTERMEMBRANE PHOSPHOLIPID TRANSPORT SYSTEM BINDING PROTEIN MLAD"/>
    <property type="match status" value="1"/>
</dbReference>
<sequence>MWSQSGGNVPGLSQQRQYGVTVYIDDVDNMVAYSDVQVAGVPVGKVARLDHQGGKARLDLQLDGSVSPLHEGATVQVSEKSLAGQPVLNLVDGTGAPYKDGAVLPPTAVKPSVQLRDVLASLDKPTRDALSATVRSLGQGTAGSAGDVSALMTGLGNLGRGGNTALDAIAAQTGDLKALAAELNTVFNALDTGQGQIADVVSDANRLTSATAGQAQSLGDTMTKLPGVLDSATTATGKLNQLAGALAPVAADLKTAAPDLSSALEELPATTADLRGLLPSLDATLNKAPATLQGVPAVGRDVSGLAGPADDVLRDLNPMLRYLQPYGKDIAQLFQNFGSSFHHYADDGGAYVIFRPVVGPYSLRPNPLPLDNGSSGLLRQSNPYPAPGGLQDPSLFQGQYPHVERDPK</sequence>
<dbReference type="GO" id="GO:0005543">
    <property type="term" value="F:phospholipid binding"/>
    <property type="evidence" value="ECO:0007669"/>
    <property type="project" value="TreeGrafter"/>
</dbReference>
<dbReference type="AlphaFoldDB" id="A0A558AIQ5"/>